<dbReference type="OrthoDB" id="3181909at2"/>
<name>A0A4R0JG03_9ACTN</name>
<proteinExistence type="predicted"/>
<organism evidence="3 4">
    <name type="scientific">Kribbella capetownensis</name>
    <dbReference type="NCBI Taxonomy" id="1572659"/>
    <lineage>
        <taxon>Bacteria</taxon>
        <taxon>Bacillati</taxon>
        <taxon>Actinomycetota</taxon>
        <taxon>Actinomycetes</taxon>
        <taxon>Propionibacteriales</taxon>
        <taxon>Kribbellaceae</taxon>
        <taxon>Kribbella</taxon>
    </lineage>
</organism>
<dbReference type="Pfam" id="PF07859">
    <property type="entry name" value="Abhydrolase_3"/>
    <property type="match status" value="1"/>
</dbReference>
<dbReference type="SUPFAM" id="SSF53474">
    <property type="entry name" value="alpha/beta-Hydrolases"/>
    <property type="match status" value="1"/>
</dbReference>
<dbReference type="Proteomes" id="UP000293342">
    <property type="component" value="Unassembled WGS sequence"/>
</dbReference>
<dbReference type="RefSeq" id="WP_131517390.1">
    <property type="nucleotide sequence ID" value="NZ_SJKD01000008.1"/>
</dbReference>
<sequence>MNTIAEGIEIVDLPAFNTETDALLERFAAEPAGPDLDPYETLRLDRQELPDPELAGEQDPRTSAEDLTIDLPGRTLRARVYRFAAGPRPVLLWLHGGGFIGGDLRDIEYATSGIAAAGNVIVVSLNYRLAPEDPYPAGLHDVLDTLAWLREHTSDLNGDGRIAVGGQSAGAALAAGACVLARDEGQPVPDRQILCYPTLDHDQDTESVRLFDGTFLSIAADPWSAAQYFPAGELPATAVPLRAESLAGLPPALLLAAGRDPLRDDARNYASRLARDGVPNRLVEYADTMHAFLNFPAVLSAGRHAVELIGADLRTAFSARRS</sequence>
<keyword evidence="1 3" id="KW-0378">Hydrolase</keyword>
<accession>A0A4R0JG03</accession>
<feature type="domain" description="Alpha/beta hydrolase fold-3" evidence="2">
    <location>
        <begin position="91"/>
        <end position="293"/>
    </location>
</feature>
<dbReference type="InterPro" id="IPR050300">
    <property type="entry name" value="GDXG_lipolytic_enzyme"/>
</dbReference>
<dbReference type="GO" id="GO:0016787">
    <property type="term" value="F:hydrolase activity"/>
    <property type="evidence" value="ECO:0007669"/>
    <property type="project" value="UniProtKB-KW"/>
</dbReference>
<evidence type="ECO:0000313" key="3">
    <source>
        <dbReference type="EMBL" id="TCC45087.1"/>
    </source>
</evidence>
<dbReference type="InterPro" id="IPR029058">
    <property type="entry name" value="AB_hydrolase_fold"/>
</dbReference>
<dbReference type="EMBL" id="SJKD01000008">
    <property type="protein sequence ID" value="TCC45087.1"/>
    <property type="molecule type" value="Genomic_DNA"/>
</dbReference>
<protein>
    <submittedName>
        <fullName evidence="3">Alpha/beta hydrolase</fullName>
    </submittedName>
</protein>
<dbReference type="PANTHER" id="PTHR48081">
    <property type="entry name" value="AB HYDROLASE SUPERFAMILY PROTEIN C4A8.06C"/>
    <property type="match status" value="1"/>
</dbReference>
<evidence type="ECO:0000256" key="1">
    <source>
        <dbReference type="ARBA" id="ARBA00022801"/>
    </source>
</evidence>
<comment type="caution">
    <text evidence="3">The sequence shown here is derived from an EMBL/GenBank/DDBJ whole genome shotgun (WGS) entry which is preliminary data.</text>
</comment>
<dbReference type="InterPro" id="IPR013094">
    <property type="entry name" value="AB_hydrolase_3"/>
</dbReference>
<dbReference type="PANTHER" id="PTHR48081:SF8">
    <property type="entry name" value="ALPHA_BETA HYDROLASE FOLD-3 DOMAIN-CONTAINING PROTEIN-RELATED"/>
    <property type="match status" value="1"/>
</dbReference>
<gene>
    <name evidence="3" type="ORF">E0H75_31745</name>
</gene>
<reference evidence="3 4" key="1">
    <citation type="submission" date="2019-02" db="EMBL/GenBank/DDBJ databases">
        <title>Kribbella capetownensis sp. nov. and Kribbella speibonae sp. nov., isolated from soil.</title>
        <authorList>
            <person name="Curtis S.M."/>
            <person name="Norton I."/>
            <person name="Everest G.J."/>
            <person name="Meyers P.R."/>
        </authorList>
    </citation>
    <scope>NUCLEOTIDE SEQUENCE [LARGE SCALE GENOMIC DNA]</scope>
    <source>
        <strain evidence="3 4">YM53</strain>
    </source>
</reference>
<evidence type="ECO:0000259" key="2">
    <source>
        <dbReference type="Pfam" id="PF07859"/>
    </source>
</evidence>
<keyword evidence="4" id="KW-1185">Reference proteome</keyword>
<evidence type="ECO:0000313" key="4">
    <source>
        <dbReference type="Proteomes" id="UP000293342"/>
    </source>
</evidence>
<dbReference type="AlphaFoldDB" id="A0A4R0JG03"/>
<dbReference type="Gene3D" id="3.40.50.1820">
    <property type="entry name" value="alpha/beta hydrolase"/>
    <property type="match status" value="1"/>
</dbReference>